<accession>A0A376LHY1</accession>
<dbReference type="AlphaFoldDB" id="A0A376LHY1"/>
<evidence type="ECO:0000313" key="1">
    <source>
        <dbReference type="EMBL" id="STF43530.1"/>
    </source>
</evidence>
<sequence length="45" mass="5327">MIQKILSDKVMNERTNAYYSYYLGERNISVLPLMFMIPRNVLSLT</sequence>
<gene>
    <name evidence="1" type="primary">ybl124</name>
    <name evidence="1" type="ORF">NCTC7928_04227</name>
</gene>
<evidence type="ECO:0000313" key="2">
    <source>
        <dbReference type="Proteomes" id="UP000254877"/>
    </source>
</evidence>
<protein>
    <submittedName>
        <fullName evidence="1">Ybl124</fullName>
    </submittedName>
</protein>
<dbReference type="Proteomes" id="UP000254877">
    <property type="component" value="Unassembled WGS sequence"/>
</dbReference>
<name>A0A376LHY1_ECOLX</name>
<organism evidence="1 2">
    <name type="scientific">Escherichia coli</name>
    <dbReference type="NCBI Taxonomy" id="562"/>
    <lineage>
        <taxon>Bacteria</taxon>
        <taxon>Pseudomonadati</taxon>
        <taxon>Pseudomonadota</taxon>
        <taxon>Gammaproteobacteria</taxon>
        <taxon>Enterobacterales</taxon>
        <taxon>Enterobacteriaceae</taxon>
        <taxon>Escherichia</taxon>
    </lineage>
</organism>
<reference evidence="1 2" key="1">
    <citation type="submission" date="2018-06" db="EMBL/GenBank/DDBJ databases">
        <authorList>
            <consortium name="Pathogen Informatics"/>
            <person name="Doyle S."/>
        </authorList>
    </citation>
    <scope>NUCLEOTIDE SEQUENCE [LARGE SCALE GENOMIC DNA]</scope>
    <source>
        <strain evidence="1 2">NCTC7928</strain>
    </source>
</reference>
<proteinExistence type="predicted"/>
<dbReference type="EMBL" id="UGAB01000002">
    <property type="protein sequence ID" value="STF43530.1"/>
    <property type="molecule type" value="Genomic_DNA"/>
</dbReference>